<feature type="domain" description="N-acetyltransferase" evidence="1">
    <location>
        <begin position="3"/>
        <end position="91"/>
    </location>
</feature>
<sequence length="92" mass="10483">MTTIKKAGNKFYVGEDVKTPLAEITYVESNRSLVVIDHTYVSDELRGQGIAGELLEQVVLYAREHNKKIKPLCVFAKKRMEDTVEYHDVLAQ</sequence>
<comment type="caution">
    <text evidence="2">The sequence shown here is derived from an EMBL/GenBank/DDBJ whole genome shotgun (WGS) entry which is preliminary data.</text>
</comment>
<evidence type="ECO:0000313" key="3">
    <source>
        <dbReference type="Proteomes" id="UP000624041"/>
    </source>
</evidence>
<keyword evidence="3" id="KW-1185">Reference proteome</keyword>
<accession>A0A917XVD4</accession>
<dbReference type="PANTHER" id="PTHR31435">
    <property type="entry name" value="PROTEIN NATD1"/>
    <property type="match status" value="1"/>
</dbReference>
<dbReference type="Gene3D" id="3.40.630.30">
    <property type="match status" value="1"/>
</dbReference>
<reference evidence="2" key="1">
    <citation type="journal article" date="2014" name="Int. J. Syst. Evol. Microbiol.">
        <title>Complete genome sequence of Corynebacterium casei LMG S-19264T (=DSM 44701T), isolated from a smear-ripened cheese.</title>
        <authorList>
            <consortium name="US DOE Joint Genome Institute (JGI-PGF)"/>
            <person name="Walter F."/>
            <person name="Albersmeier A."/>
            <person name="Kalinowski J."/>
            <person name="Ruckert C."/>
        </authorList>
    </citation>
    <scope>NUCLEOTIDE SEQUENCE</scope>
    <source>
        <strain evidence="2">JCM 17251</strain>
    </source>
</reference>
<dbReference type="SUPFAM" id="SSF55729">
    <property type="entry name" value="Acyl-CoA N-acyltransferases (Nat)"/>
    <property type="match status" value="1"/>
</dbReference>
<evidence type="ECO:0000259" key="1">
    <source>
        <dbReference type="PROSITE" id="PS51729"/>
    </source>
</evidence>
<reference evidence="2" key="2">
    <citation type="submission" date="2020-09" db="EMBL/GenBank/DDBJ databases">
        <authorList>
            <person name="Sun Q."/>
            <person name="Ohkuma M."/>
        </authorList>
    </citation>
    <scope>NUCLEOTIDE SEQUENCE</scope>
    <source>
        <strain evidence="2">JCM 17251</strain>
    </source>
</reference>
<dbReference type="InterPro" id="IPR031165">
    <property type="entry name" value="GNAT_YJDJ"/>
</dbReference>
<organism evidence="2 3">
    <name type="scientific">Oceanobacillus indicireducens</name>
    <dbReference type="NCBI Taxonomy" id="1004261"/>
    <lineage>
        <taxon>Bacteria</taxon>
        <taxon>Bacillati</taxon>
        <taxon>Bacillota</taxon>
        <taxon>Bacilli</taxon>
        <taxon>Bacillales</taxon>
        <taxon>Bacillaceae</taxon>
        <taxon>Oceanobacillus</taxon>
    </lineage>
</organism>
<dbReference type="PROSITE" id="PS51729">
    <property type="entry name" value="GNAT_YJDJ"/>
    <property type="match status" value="1"/>
</dbReference>
<dbReference type="EMBL" id="BMOS01000006">
    <property type="protein sequence ID" value="GGN54085.1"/>
    <property type="molecule type" value="Genomic_DNA"/>
</dbReference>
<name>A0A917XVD4_9BACI</name>
<proteinExistence type="predicted"/>
<dbReference type="Pfam" id="PF14542">
    <property type="entry name" value="Acetyltransf_CG"/>
    <property type="match status" value="1"/>
</dbReference>
<dbReference type="RefSeq" id="WP_156856634.1">
    <property type="nucleotide sequence ID" value="NZ_BMOS01000006.1"/>
</dbReference>
<dbReference type="InterPro" id="IPR016181">
    <property type="entry name" value="Acyl_CoA_acyltransferase"/>
</dbReference>
<dbReference type="CDD" id="cd04301">
    <property type="entry name" value="NAT_SF"/>
    <property type="match status" value="1"/>
</dbReference>
<dbReference type="Proteomes" id="UP000624041">
    <property type="component" value="Unassembled WGS sequence"/>
</dbReference>
<dbReference type="PANTHER" id="PTHR31435:SF10">
    <property type="entry name" value="BSR4717 PROTEIN"/>
    <property type="match status" value="1"/>
</dbReference>
<dbReference type="InterPro" id="IPR045057">
    <property type="entry name" value="Gcn5-rel_NAT"/>
</dbReference>
<dbReference type="AlphaFoldDB" id="A0A917XVD4"/>
<gene>
    <name evidence="2" type="ORF">GCM10007971_11300</name>
</gene>
<evidence type="ECO:0000313" key="2">
    <source>
        <dbReference type="EMBL" id="GGN54085.1"/>
    </source>
</evidence>
<protein>
    <submittedName>
        <fullName evidence="2">N-acetyltransferase</fullName>
    </submittedName>
</protein>